<evidence type="ECO:0000256" key="5">
    <source>
        <dbReference type="ARBA" id="ARBA00023136"/>
    </source>
</evidence>
<feature type="transmembrane region" description="Helical" evidence="6">
    <location>
        <begin position="280"/>
        <end position="301"/>
    </location>
</feature>
<dbReference type="EMBL" id="CP045921">
    <property type="protein sequence ID" value="QHN43266.1"/>
    <property type="molecule type" value="Genomic_DNA"/>
</dbReference>
<evidence type="ECO:0000313" key="7">
    <source>
        <dbReference type="EMBL" id="QHN43266.1"/>
    </source>
</evidence>
<evidence type="ECO:0000256" key="4">
    <source>
        <dbReference type="ARBA" id="ARBA00022989"/>
    </source>
</evidence>
<dbReference type="KEGG" id="mama:GII36_05465"/>
<sequence>MISYLRSTHYRPAIKQRDELQPGSWIRSERPNDDEKQDLVTLGIDADILADALDPHEVPRVELEDGWTYFITRLPDTDDEFNDFTTPIMFALSNKYLVTVSRDSLGRLWQPFIDRTLAPTTQQPKLLMHMLDAIARQYQTRIATINRQMRATTSSVHTLKARDIATMTEYERKLNDYLDALQPTNTALEKLLSGKILPLYEDDRDLVEDLSIDFEQLIARCKSLLRTITNLRDSYRAVMDTRLNETIRLLTVITLTCTIPTMFAGLFGMNVDLPGEHAPYMFWIVIGLSALVALPLGVYFLRKR</sequence>
<dbReference type="Gene3D" id="3.30.460.20">
    <property type="entry name" value="CorA soluble domain-like"/>
    <property type="match status" value="1"/>
</dbReference>
<keyword evidence="4 6" id="KW-1133">Transmembrane helix</keyword>
<organism evidence="7 8">
    <name type="scientific">Candidatus Mycosynbacter amalyticus</name>
    <dbReference type="NCBI Taxonomy" id="2665156"/>
    <lineage>
        <taxon>Bacteria</taxon>
        <taxon>Candidatus Saccharimonadota</taxon>
        <taxon>Candidatus Saccharimonadota incertae sedis</taxon>
        <taxon>Candidatus Mycosynbacter</taxon>
    </lineage>
</organism>
<dbReference type="RefSeq" id="WP_260763274.1">
    <property type="nucleotide sequence ID" value="NZ_CP045921.1"/>
</dbReference>
<reference evidence="7" key="1">
    <citation type="journal article" date="2021" name="Nat. Microbiol.">
        <title>Cocultivation of an ultrasmall environmental parasitic bacterium with lytic ability against bacteria associated with wastewater foams.</title>
        <authorList>
            <person name="Batinovic S."/>
            <person name="Rose J.J.A."/>
            <person name="Ratcliffe J."/>
            <person name="Seviour R.J."/>
            <person name="Petrovski S."/>
        </authorList>
    </citation>
    <scope>NUCLEOTIDE SEQUENCE</scope>
    <source>
        <strain evidence="7">JR1</strain>
    </source>
</reference>
<keyword evidence="8" id="KW-1185">Reference proteome</keyword>
<proteinExistence type="inferred from homology"/>
<name>A0A857ML23_9BACT</name>
<dbReference type="AlphaFoldDB" id="A0A857ML23"/>
<dbReference type="Proteomes" id="UP001059824">
    <property type="component" value="Chromosome"/>
</dbReference>
<keyword evidence="5 6" id="KW-0472">Membrane</keyword>
<evidence type="ECO:0000256" key="3">
    <source>
        <dbReference type="ARBA" id="ARBA00022692"/>
    </source>
</evidence>
<comment type="similarity">
    <text evidence="2">Belongs to the CorA metal ion transporter (MIT) (TC 1.A.35) family.</text>
</comment>
<dbReference type="Pfam" id="PF01544">
    <property type="entry name" value="CorA"/>
    <property type="match status" value="1"/>
</dbReference>
<dbReference type="GO" id="GO:0046873">
    <property type="term" value="F:metal ion transmembrane transporter activity"/>
    <property type="evidence" value="ECO:0007669"/>
    <property type="project" value="InterPro"/>
</dbReference>
<dbReference type="InterPro" id="IPR002523">
    <property type="entry name" value="MgTranspt_CorA/ZnTranspt_ZntB"/>
</dbReference>
<dbReference type="Gene3D" id="1.20.58.340">
    <property type="entry name" value="Magnesium transport protein CorA, transmembrane region"/>
    <property type="match status" value="2"/>
</dbReference>
<evidence type="ECO:0000313" key="8">
    <source>
        <dbReference type="Proteomes" id="UP001059824"/>
    </source>
</evidence>
<dbReference type="SUPFAM" id="SSF144083">
    <property type="entry name" value="Magnesium transport protein CorA, transmembrane region"/>
    <property type="match status" value="1"/>
</dbReference>
<accession>A0A857ML23</accession>
<dbReference type="InterPro" id="IPR045861">
    <property type="entry name" value="CorA_cytoplasmic_dom"/>
</dbReference>
<gene>
    <name evidence="7" type="ORF">GII36_05465</name>
</gene>
<dbReference type="InterPro" id="IPR045863">
    <property type="entry name" value="CorA_TM1_TM2"/>
</dbReference>
<evidence type="ECO:0000256" key="1">
    <source>
        <dbReference type="ARBA" id="ARBA00004141"/>
    </source>
</evidence>
<comment type="subcellular location">
    <subcellularLocation>
        <location evidence="1">Membrane</location>
        <topology evidence="1">Multi-pass membrane protein</topology>
    </subcellularLocation>
</comment>
<evidence type="ECO:0000256" key="6">
    <source>
        <dbReference type="SAM" id="Phobius"/>
    </source>
</evidence>
<dbReference type="GO" id="GO:0016020">
    <property type="term" value="C:membrane"/>
    <property type="evidence" value="ECO:0007669"/>
    <property type="project" value="UniProtKB-SubCell"/>
</dbReference>
<dbReference type="InterPro" id="IPR047199">
    <property type="entry name" value="CorA-like"/>
</dbReference>
<dbReference type="CDD" id="cd12827">
    <property type="entry name" value="EcCorA_ZntB-like_u2"/>
    <property type="match status" value="1"/>
</dbReference>
<keyword evidence="3 6" id="KW-0812">Transmembrane</keyword>
<dbReference type="SUPFAM" id="SSF143865">
    <property type="entry name" value="CorA soluble domain-like"/>
    <property type="match status" value="1"/>
</dbReference>
<feature type="transmembrane region" description="Helical" evidence="6">
    <location>
        <begin position="249"/>
        <end position="268"/>
    </location>
</feature>
<dbReference type="PANTHER" id="PTHR47891:SF1">
    <property type="entry name" value="CORA-MAGNESIUM AND COBALT TRANSPORTER"/>
    <property type="match status" value="1"/>
</dbReference>
<protein>
    <recommendedName>
        <fullName evidence="9">Magnesium transporter CorA family protein</fullName>
    </recommendedName>
</protein>
<evidence type="ECO:0008006" key="9">
    <source>
        <dbReference type="Google" id="ProtNLM"/>
    </source>
</evidence>
<evidence type="ECO:0000256" key="2">
    <source>
        <dbReference type="ARBA" id="ARBA00009765"/>
    </source>
</evidence>
<dbReference type="PANTHER" id="PTHR47891">
    <property type="entry name" value="TRANSPORTER-RELATED"/>
    <property type="match status" value="1"/>
</dbReference>